<dbReference type="InterPro" id="IPR020904">
    <property type="entry name" value="Sc_DH/Rdtase_CS"/>
</dbReference>
<name>A0A381QJ60_9ZZZZ</name>
<evidence type="ECO:0000313" key="3">
    <source>
        <dbReference type="EMBL" id="SUZ78127.1"/>
    </source>
</evidence>
<evidence type="ECO:0000256" key="2">
    <source>
        <dbReference type="ARBA" id="ARBA00023002"/>
    </source>
</evidence>
<dbReference type="PRINTS" id="PR00080">
    <property type="entry name" value="SDRFAMILY"/>
</dbReference>
<dbReference type="InterPro" id="IPR002347">
    <property type="entry name" value="SDR_fam"/>
</dbReference>
<dbReference type="PROSITE" id="PS00061">
    <property type="entry name" value="ADH_SHORT"/>
    <property type="match status" value="1"/>
</dbReference>
<dbReference type="AlphaFoldDB" id="A0A381QJ60"/>
<dbReference type="Gene3D" id="3.40.50.720">
    <property type="entry name" value="NAD(P)-binding Rossmann-like Domain"/>
    <property type="match status" value="1"/>
</dbReference>
<dbReference type="GO" id="GO:0016491">
    <property type="term" value="F:oxidoreductase activity"/>
    <property type="evidence" value="ECO:0007669"/>
    <property type="project" value="UniProtKB-KW"/>
</dbReference>
<comment type="similarity">
    <text evidence="1">Belongs to the short-chain dehydrogenases/reductases (SDR) family.</text>
</comment>
<sequence>VSIYGGKKVLITGASAGIGYALSEELAKRGSEVIITARRKDRLEALAQKIKDAGGKAHIFVEDLSLPESGIKLYDQIKSAGLNIDILINNAGYGRWGELTSHERDDYSKMLQLNVTTLTDLCHLCIPDMVAQGGGGIINVGSMASLSPIPYASVYSSSKAYVLMFSEAIRYEYQDKEIKVMALLPGGTESEFARVATEKSGKLTKRYQEREGSAAGGAMQTSLEVAIECLEAFEKNKQYFLCGGRNRFLYNLTRIMSRQRVLEMTGRMFKKIAG</sequence>
<reference evidence="3" key="1">
    <citation type="submission" date="2018-05" db="EMBL/GenBank/DDBJ databases">
        <authorList>
            <person name="Lanie J.A."/>
            <person name="Ng W.-L."/>
            <person name="Kazmierczak K.M."/>
            <person name="Andrzejewski T.M."/>
            <person name="Davidsen T.M."/>
            <person name="Wayne K.J."/>
            <person name="Tettelin H."/>
            <person name="Glass J.I."/>
            <person name="Rusch D."/>
            <person name="Podicherti R."/>
            <person name="Tsui H.-C.T."/>
            <person name="Winkler M.E."/>
        </authorList>
    </citation>
    <scope>NUCLEOTIDE SEQUENCE</scope>
</reference>
<gene>
    <name evidence="3" type="ORF">METZ01_LOCUS30981</name>
</gene>
<dbReference type="InterPro" id="IPR036291">
    <property type="entry name" value="NAD(P)-bd_dom_sf"/>
</dbReference>
<protein>
    <submittedName>
        <fullName evidence="3">Uncharacterized protein</fullName>
    </submittedName>
</protein>
<accession>A0A381QJ60</accession>
<dbReference type="SUPFAM" id="SSF51735">
    <property type="entry name" value="NAD(P)-binding Rossmann-fold domains"/>
    <property type="match status" value="1"/>
</dbReference>
<proteinExistence type="inferred from homology"/>
<dbReference type="PANTHER" id="PTHR42901">
    <property type="entry name" value="ALCOHOL DEHYDROGENASE"/>
    <property type="match status" value="1"/>
</dbReference>
<dbReference type="EMBL" id="UINC01001341">
    <property type="protein sequence ID" value="SUZ78127.1"/>
    <property type="molecule type" value="Genomic_DNA"/>
</dbReference>
<keyword evidence="2" id="KW-0560">Oxidoreductase</keyword>
<dbReference type="Pfam" id="PF00106">
    <property type="entry name" value="adh_short"/>
    <property type="match status" value="1"/>
</dbReference>
<organism evidence="3">
    <name type="scientific">marine metagenome</name>
    <dbReference type="NCBI Taxonomy" id="408172"/>
    <lineage>
        <taxon>unclassified sequences</taxon>
        <taxon>metagenomes</taxon>
        <taxon>ecological metagenomes</taxon>
    </lineage>
</organism>
<dbReference type="PANTHER" id="PTHR42901:SF1">
    <property type="entry name" value="ALCOHOL DEHYDROGENASE"/>
    <property type="match status" value="1"/>
</dbReference>
<evidence type="ECO:0000256" key="1">
    <source>
        <dbReference type="ARBA" id="ARBA00006484"/>
    </source>
</evidence>
<feature type="non-terminal residue" evidence="3">
    <location>
        <position position="1"/>
    </location>
</feature>
<dbReference type="PRINTS" id="PR00081">
    <property type="entry name" value="GDHRDH"/>
</dbReference>
<dbReference type="PIRSF" id="PIRSF000126">
    <property type="entry name" value="11-beta-HSD1"/>
    <property type="match status" value="1"/>
</dbReference>
<dbReference type="CDD" id="cd05233">
    <property type="entry name" value="SDR_c"/>
    <property type="match status" value="1"/>
</dbReference>